<dbReference type="GO" id="GO:0043161">
    <property type="term" value="P:proteasome-mediated ubiquitin-dependent protein catabolic process"/>
    <property type="evidence" value="ECO:0007669"/>
    <property type="project" value="TreeGrafter"/>
</dbReference>
<evidence type="ECO:0000256" key="2">
    <source>
        <dbReference type="ARBA" id="ARBA00022942"/>
    </source>
</evidence>
<name>A0A7J7N1X8_9MAGN</name>
<keyword evidence="1" id="KW-0677">Repeat</keyword>
<dbReference type="Proteomes" id="UP000541444">
    <property type="component" value="Unassembled WGS sequence"/>
</dbReference>
<dbReference type="Gene3D" id="1.25.10.10">
    <property type="entry name" value="Leucine-rich Repeat Variant"/>
    <property type="match status" value="1"/>
</dbReference>
<dbReference type="OrthoDB" id="10252509at2759"/>
<evidence type="ECO:0000313" key="4">
    <source>
        <dbReference type="EMBL" id="KAF6161143.1"/>
    </source>
</evidence>
<feature type="domain" description="26S proteasome non-ATPase regulatory subunit RPN1 C-terminal" evidence="3">
    <location>
        <begin position="515"/>
        <end position="560"/>
    </location>
</feature>
<gene>
    <name evidence="4" type="ORF">GIB67_007784</name>
</gene>
<dbReference type="GO" id="GO:0034515">
    <property type="term" value="C:proteasome storage granule"/>
    <property type="evidence" value="ECO:0007669"/>
    <property type="project" value="TreeGrafter"/>
</dbReference>
<reference evidence="4 5" key="1">
    <citation type="journal article" date="2020" name="IScience">
        <title>Genome Sequencing of the Endangered Kingdonia uniflora (Circaeasteraceae, Ranunculales) Reveals Potential Mechanisms of Evolutionary Specialization.</title>
        <authorList>
            <person name="Sun Y."/>
            <person name="Deng T."/>
            <person name="Zhang A."/>
            <person name="Moore M.J."/>
            <person name="Landis J.B."/>
            <person name="Lin N."/>
            <person name="Zhang H."/>
            <person name="Zhang X."/>
            <person name="Huang J."/>
            <person name="Zhang X."/>
            <person name="Sun H."/>
            <person name="Wang H."/>
        </authorList>
    </citation>
    <scope>NUCLEOTIDE SEQUENCE [LARGE SCALE GENOMIC DNA]</scope>
    <source>
        <strain evidence="4">TB1705</strain>
        <tissue evidence="4">Leaf</tissue>
    </source>
</reference>
<dbReference type="PANTHER" id="PTHR10943:SF1">
    <property type="entry name" value="26S PROTEASOME NON-ATPASE REGULATORY SUBUNIT 2"/>
    <property type="match status" value="1"/>
</dbReference>
<dbReference type="PANTHER" id="PTHR10943">
    <property type="entry name" value="26S PROTEASOME NON-ATPASE REGULATORY SUBUNIT"/>
    <property type="match status" value="1"/>
</dbReference>
<protein>
    <recommendedName>
        <fullName evidence="3">26S proteasome non-ATPase regulatory subunit RPN1 C-terminal domain-containing protein</fullName>
    </recommendedName>
</protein>
<dbReference type="InterPro" id="IPR011989">
    <property type="entry name" value="ARM-like"/>
</dbReference>
<dbReference type="InterPro" id="IPR016024">
    <property type="entry name" value="ARM-type_fold"/>
</dbReference>
<dbReference type="Pfam" id="PF18051">
    <property type="entry name" value="RPN1_C"/>
    <property type="match status" value="1"/>
</dbReference>
<dbReference type="AlphaFoldDB" id="A0A7J7N1X8"/>
<accession>A0A7J7N1X8</accession>
<comment type="caution">
    <text evidence="4">The sequence shown here is derived from an EMBL/GenBank/DDBJ whole genome shotgun (WGS) entry which is preliminary data.</text>
</comment>
<dbReference type="GO" id="GO:0008540">
    <property type="term" value="C:proteasome regulatory particle, base subcomplex"/>
    <property type="evidence" value="ECO:0007669"/>
    <property type="project" value="TreeGrafter"/>
</dbReference>
<proteinExistence type="predicted"/>
<evidence type="ECO:0000256" key="1">
    <source>
        <dbReference type="ARBA" id="ARBA00022737"/>
    </source>
</evidence>
<dbReference type="SUPFAM" id="SSF48371">
    <property type="entry name" value="ARM repeat"/>
    <property type="match status" value="1"/>
</dbReference>
<evidence type="ECO:0000313" key="5">
    <source>
        <dbReference type="Proteomes" id="UP000541444"/>
    </source>
</evidence>
<dbReference type="InterPro" id="IPR041433">
    <property type="entry name" value="RPN1_C"/>
</dbReference>
<keyword evidence="2" id="KW-0647">Proteasome</keyword>
<dbReference type="GO" id="GO:0005634">
    <property type="term" value="C:nucleus"/>
    <property type="evidence" value="ECO:0007669"/>
    <property type="project" value="TreeGrafter"/>
</dbReference>
<sequence length="574" mass="62345">MKYTGGLSETIKRELKLFTVANIEDATVKAISIEGNADQRVKRADMYVNAFVNAGFGQSMHHGKWLFNEEEYGLGTSAIASLGMILLWDADVGSSEFFKYFGADYDDESDASVYDNSTKAGALLGLGICNCNINDETASDLSLYVDIEDPTISIGAIMGLGLAYAGSKSTLIGDLLKNVLTDPKRAIEVQIFSALSIGLVYVGAPNDATIFSMLDIIKGKAFSEIKKVPIIRLLPLAVGLFYLGKQDDQAVAHISNSVIIEFQTYFRMTLLSGTGNVDKSVAVIGIAMIAMADEEGIQMAIRSLEHLNQRGEQNIRQAVPLALGLVCISNPQVDVTNTLLKLSRDEVPQVAMAAIISTGLIGAGTNNGRIASHLLRLMTYHRNNTNLVYCVRIAQGLLHMGKGLLTLNPYHSNRFLLSPKGHFFKIKSLTYGPHGSAHIYSLFILLSRTALAGILIWLHASLEAPYYLLGDFQFVLYFIVLAMQPRMLITVDENLNPLPVSVRVGNAIDVTAMPGQQSTISGSTTHMTSILLAAGQRAELASEEYISVTPVLEGCVILKRREADKLVALKESTK</sequence>
<dbReference type="EMBL" id="JACGCM010001144">
    <property type="protein sequence ID" value="KAF6161143.1"/>
    <property type="molecule type" value="Genomic_DNA"/>
</dbReference>
<evidence type="ECO:0000259" key="3">
    <source>
        <dbReference type="Pfam" id="PF18051"/>
    </source>
</evidence>
<organism evidence="4 5">
    <name type="scientific">Kingdonia uniflora</name>
    <dbReference type="NCBI Taxonomy" id="39325"/>
    <lineage>
        <taxon>Eukaryota</taxon>
        <taxon>Viridiplantae</taxon>
        <taxon>Streptophyta</taxon>
        <taxon>Embryophyta</taxon>
        <taxon>Tracheophyta</taxon>
        <taxon>Spermatophyta</taxon>
        <taxon>Magnoliopsida</taxon>
        <taxon>Ranunculales</taxon>
        <taxon>Circaeasteraceae</taxon>
        <taxon>Kingdonia</taxon>
    </lineage>
</organism>
<keyword evidence="5" id="KW-1185">Reference proteome</keyword>